<dbReference type="InterPro" id="IPR027417">
    <property type="entry name" value="P-loop_NTPase"/>
</dbReference>
<dbReference type="PROSITE" id="PS00973">
    <property type="entry name" value="USP_2"/>
    <property type="match status" value="1"/>
</dbReference>
<protein>
    <submittedName>
        <fullName evidence="4">Elongation factor 2</fullName>
    </submittedName>
</protein>
<dbReference type="Gene3D" id="3.30.70.240">
    <property type="match status" value="1"/>
</dbReference>
<feature type="compositionally biased region" description="Acidic residues" evidence="1">
    <location>
        <begin position="4489"/>
        <end position="4500"/>
    </location>
</feature>
<dbReference type="PROSITE" id="PS51722">
    <property type="entry name" value="G_TR_2"/>
    <property type="match status" value="1"/>
</dbReference>
<dbReference type="Gene3D" id="3.90.70.10">
    <property type="entry name" value="Cysteine proteinases"/>
    <property type="match status" value="1"/>
</dbReference>
<organism evidence="4 5">
    <name type="scientific">Blattamonas nauphoetae</name>
    <dbReference type="NCBI Taxonomy" id="2049346"/>
    <lineage>
        <taxon>Eukaryota</taxon>
        <taxon>Metamonada</taxon>
        <taxon>Preaxostyla</taxon>
        <taxon>Oxymonadida</taxon>
        <taxon>Blattamonas</taxon>
    </lineage>
</organism>
<feature type="region of interest" description="Disordered" evidence="1">
    <location>
        <begin position="4456"/>
        <end position="4500"/>
    </location>
</feature>
<evidence type="ECO:0000259" key="3">
    <source>
        <dbReference type="PROSITE" id="PS51722"/>
    </source>
</evidence>
<proteinExistence type="predicted"/>
<dbReference type="SUPFAM" id="SSF52540">
    <property type="entry name" value="P-loop containing nucleoside triphosphate hydrolases"/>
    <property type="match status" value="1"/>
</dbReference>
<dbReference type="InterPro" id="IPR028889">
    <property type="entry name" value="USP"/>
</dbReference>
<dbReference type="Pfam" id="PF00443">
    <property type="entry name" value="UCH"/>
    <property type="match status" value="1"/>
</dbReference>
<dbReference type="InterPro" id="IPR038765">
    <property type="entry name" value="Papain-like_cys_pep_sf"/>
</dbReference>
<dbReference type="NCBIfam" id="TIGR00231">
    <property type="entry name" value="small_GTP"/>
    <property type="match status" value="1"/>
</dbReference>
<dbReference type="Pfam" id="PF00009">
    <property type="entry name" value="GTP_EFTU"/>
    <property type="match status" value="1"/>
</dbReference>
<feature type="domain" description="USP" evidence="2">
    <location>
        <begin position="1541"/>
        <end position="1932"/>
    </location>
</feature>
<feature type="compositionally biased region" description="Basic and acidic residues" evidence="1">
    <location>
        <begin position="2855"/>
        <end position="2868"/>
    </location>
</feature>
<dbReference type="InterPro" id="IPR000795">
    <property type="entry name" value="T_Tr_GTP-bd_dom"/>
</dbReference>
<dbReference type="Gene3D" id="2.40.30.10">
    <property type="entry name" value="Translation factors"/>
    <property type="match status" value="1"/>
</dbReference>
<keyword evidence="4" id="KW-0648">Protein biosynthesis</keyword>
<reference evidence="4 5" key="1">
    <citation type="journal article" date="2022" name="bioRxiv">
        <title>Genomics of Preaxostyla Flagellates Illuminates Evolutionary Transitions and the Path Towards Mitochondrial Loss.</title>
        <authorList>
            <person name="Novak L.V.F."/>
            <person name="Treitli S.C."/>
            <person name="Pyrih J."/>
            <person name="Halakuc P."/>
            <person name="Pipaliya S.V."/>
            <person name="Vacek V."/>
            <person name="Brzon O."/>
            <person name="Soukal P."/>
            <person name="Eme L."/>
            <person name="Dacks J.B."/>
            <person name="Karnkowska A."/>
            <person name="Elias M."/>
            <person name="Hampl V."/>
        </authorList>
    </citation>
    <scope>NUCLEOTIDE SEQUENCE [LARGE SCALE GENOMIC DNA]</scope>
    <source>
        <strain evidence="4">NAU3</strain>
        <tissue evidence="4">Gut</tissue>
    </source>
</reference>
<dbReference type="PANTHER" id="PTHR42908:SF3">
    <property type="entry name" value="ELONGATION FACTOR-LIKE GTPASE 1"/>
    <property type="match status" value="1"/>
</dbReference>
<dbReference type="EMBL" id="JARBJD010000010">
    <property type="protein sequence ID" value="KAK2962649.1"/>
    <property type="molecule type" value="Genomic_DNA"/>
</dbReference>
<dbReference type="GO" id="GO:0003746">
    <property type="term" value="F:translation elongation factor activity"/>
    <property type="evidence" value="ECO:0007669"/>
    <property type="project" value="UniProtKB-KW"/>
</dbReference>
<dbReference type="SUPFAM" id="SSF54980">
    <property type="entry name" value="EF-G C-terminal domain-like"/>
    <property type="match status" value="1"/>
</dbReference>
<comment type="caution">
    <text evidence="4">The sequence shown here is derived from an EMBL/GenBank/DDBJ whole genome shotgun (WGS) entry which is preliminary data.</text>
</comment>
<feature type="region of interest" description="Disordered" evidence="1">
    <location>
        <begin position="5247"/>
        <end position="5266"/>
    </location>
</feature>
<dbReference type="PROSITE" id="PS50235">
    <property type="entry name" value="USP_3"/>
    <property type="match status" value="1"/>
</dbReference>
<feature type="compositionally biased region" description="Polar residues" evidence="1">
    <location>
        <begin position="3281"/>
        <end position="3298"/>
    </location>
</feature>
<evidence type="ECO:0000259" key="2">
    <source>
        <dbReference type="PROSITE" id="PS50235"/>
    </source>
</evidence>
<feature type="domain" description="Tr-type G" evidence="3">
    <location>
        <begin position="3949"/>
        <end position="4138"/>
    </location>
</feature>
<dbReference type="SUPFAM" id="SSF50447">
    <property type="entry name" value="Translation proteins"/>
    <property type="match status" value="1"/>
</dbReference>
<dbReference type="InterPro" id="IPR005225">
    <property type="entry name" value="Small_GTP-bd"/>
</dbReference>
<dbReference type="InterPro" id="IPR009000">
    <property type="entry name" value="Transl_B-barrel_sf"/>
</dbReference>
<dbReference type="SUPFAM" id="SSF54001">
    <property type="entry name" value="Cysteine proteinases"/>
    <property type="match status" value="1"/>
</dbReference>
<dbReference type="Gene3D" id="3.40.50.300">
    <property type="entry name" value="P-loop containing nucleotide triphosphate hydrolases"/>
    <property type="match status" value="1"/>
</dbReference>
<keyword evidence="5" id="KW-1185">Reference proteome</keyword>
<feature type="compositionally biased region" description="Polar residues" evidence="1">
    <location>
        <begin position="4476"/>
        <end position="4488"/>
    </location>
</feature>
<dbReference type="InterPro" id="IPR035647">
    <property type="entry name" value="EFG_III/V"/>
</dbReference>
<dbReference type="SUPFAM" id="SSF54211">
    <property type="entry name" value="Ribosomal protein S5 domain 2-like"/>
    <property type="match status" value="1"/>
</dbReference>
<evidence type="ECO:0000313" key="5">
    <source>
        <dbReference type="Proteomes" id="UP001281761"/>
    </source>
</evidence>
<sequence length="5370" mass="605045">MLAAFCASLSIRADSPFIDETEPKFFHIHSSIKYHSISLLPPSSFSQPLFITPQILASIIKPQKLAENVIRIHQSWQQTNGRVVDTSFILHTLNRFFSLQPAITSLIAGLPHPSHFLTKQSLAGTEKQTLSPLFEIRSRIPSFVLYPSLNLPHFVVPPELFTETDLVVLHSSCRAALTLHNKTLFMFVINLSLHLLRTFSPLPLHSPIQQISILPDTLYLSLSQHIQRILNTVTQAQDIKQLIQILSVELTTSFLNTHILPSLTSFFISLETPSTLTQSPDSHSKRMDPRSVQPMSPKDISALFERQALLPKLLACVQNLHSFVTRLHKSNPSTFTRDDINTIPIHTTSYTNHITSLRNAILHVLSVLMNNNPGETTSLITPVWTTLVLNAINRDEMQDSLRGITTILYTFTHTTPPSSAKGKQKSTPPRQNDRLFLPVVLHLSRLMQSAANISKNPSQLFKTPSTPSLANGNDHTSSPNPRKLSFIQRIGEQFKRPLQKQLSLPILTGAPVLKQSVITTTTTPSVDEAQFVGFPDEMAQDGYVMLELFIQTNLLLGHIEETQKGWIIKMPIIGEDSIPLGDLLWDYSLNWPTQTLLDLPTSLLQMVRPQVALNPIQSFLLGILTLGAETKSFDSILEQTLGNMITSIIDEQSRISPPPDSPFTAVQQINRVENALAFLISLIHLFKTRPNPRKSILEPIPIVDRDRLSLFIQPYGRVPVTVSAKDTVQDIRVRIAALFGHSTPASIQVYLNGTNSTYSLLKLFELCPRDEFEKNVTFDIIPIATGSDSFLDHRQGNTKQLTDKQDPLNSPNTFFYKPPQVSKAHHPFSGTMAVAQNLRVLSTYSSLLGIITYHLARLYQNSFTLVNRIIQSAPFTTWSIIFRPTPSLFSSFNICSFTPTLFNSLSNPGLSESGAIAAAVAASIVSVEEKKKPSTKCQLEEMLDYICKTIYEHDHQSSHSESSPFREFMSRFVTVGGLTAILSLLEYDFDSFEMGPLTPPGTLTLNHLATVVHILGTFLLVPTTQKEQPHPSVMSASQSHSLNRTGVRNTLSQLPSTVSSLTYTAYDDVVLPYPARHPTIILFYLLFSKLIVTFSVGIPVRIPLITKKVSKHVEIVHIRAENTQIPLDISFTSNDYHIHFIAPSSARSPHFFRDLFLLSQKQFDDLIMNRDNWINYVEHNFRPSLLSTSDLTATIIPSFLEILTSFNNTSHPQHVFCVTDNTVTITVTQILELLTIFVKEYPSDILPIIGSPSFTPVLFSLLFGLSLSKHTDTTQSQLRTFVSSLLTVTERSRSYANCQVALFFTLLDFGVILMLLKEPSWMGITLVLSSLELFLSSFTPHVITPTFPQERWAWANVTIDRMSLIVAALLKYSSHINIQFDEEMGRFFSSTMNSTRLALWLCLCITEVKRSAKHSKDRMLRAIGFKISSGFGLRLIETLFYKLFEFDQDSLQKAYNPFARDLVYPNPDRPPERLVTDPVERQILCELLSMLGSISESVLGISTHFFSALQLSEDKRVFHNFENFTPRELLTHLQPPTTKYIGLFNPSSLCYLNSTIVQLFMHTQFRYTVLNWNFDVNTRLNVAHGPAPSQNETRPETGTLPVPTLTGMWSSLRDVFVELQENRSVLCTDLRSFISFSPQSNGSPINPSVQEDATEFLHSLFDRMESFLKAKQAPNIITKFFSGQMASQILCQNGHFSERVEAFTTIPVDVKQLGSLQNSLTAGQKGDIIKGYQCSQCKKGVTGVKQTLLTDLPNTIFFHLKRFGFTSDGLPLKLHDEFAFPIDELDMSVYMREVIDEMNKSESDPTLRFKNAVNAMSQPTVLRTNDKYDFPELNRNRDYYLFELVGVVCHYGSLNGGHYYSIIREREPPFEWYIFNDARVYKYDPANIPDDCFGGKFTADDIALEDRFSVNNQYQKGQAKRYSAFILVYQRKKPINDWLEKKVIANKEKVSPSVSPGLVNFPFFNLSTYLSASEKKDLIPHHLKIKHNMISIPSCLPSSQNQLYPSTPERMRTMPYFDLFHRFFKSSWTFYFLTDHISNSATVYHITFGWFRCLLHLMGRSSDSIASEYFLEWIRELEDRFLSNPTLSVKCLKHLLTQMESSEQVVFTEWDQSPHKQSVEKQTILKRRKSFDASLLGRPMFKARDTIITYSRIENECPPKTTPHQKPFVTRNPFSEQSSSDLAGYFFHSRDHSKTLAVASLLLSMVRNLSNIIHTGMASAQPIDKTEPFTAQDLKNIVQTKEVTSSITRLLTLFTRLIQLIHVEGHCLNDPFSRPSIGSILALFVFFRDAATSSPLIATCLHAASFTQHIADIIITASRGYSQYGWERMVHTLPRVMRMRDRLVSLNSFLSRHSPNEVGMDWVLNEQVLDSMVSAVLAVQLNTLAFSVEEACDILHVTPDLRMGGIKEVQSPFTDFYPITNLSSESYNSPLTRDLILILVQKADPLISLTLYQVMLCQDIIQNGFTESHLLQSTRLLIFTEIEYQHFVKTQNSSAYNIFLSAYLILASMDLDESFVFHTHSKVLWDRFNKTRMLSLSRVVRHISLLPGTFSKPQKFTFNQRLPDPFISATCALSQYASTSYFLSKALTSSLVNPLLVIHLFSEYGVHRELIARIFRVITLKKRISPNHPSISVQSLDDRCYVRTTQNFTVPFFEISPQPAASSSLNTIGLPLIPHGKGQNLTCLHPNPNYKFLWAIDELGKRENTDSPPRFNFSAISSYMEDHRPYPPSAGGHTPQHHLYTNLFHGMLWMEEAIAITLDPTGIFDSNHFTSRNYDSVYSPVRRGVFTSFMRYLPSPSPREPMIEWLKAVMTEESHLRAIIDDPDNEKKDQEKDVDDLLQFEDPPPSTPGQLDSKFGNKESKNSIDKTRSQKLASPNYQFVSPSFHFSSPVQLHPHSPNALTLNTVPRPAGMSLQFNSFRPSVVAIPELPSKVDASHVRPKRGVISWNYQKLAPHSTRIPRDYLYRIRGTILTDNPERPINPQNLRAHSYFKLHSDHLPSQQVFRVPFVQTVLPSLSRSSIAMLIQPHDESLNLLVSSQLADKGELFPVFHLVTEPDLLEVVVQIVVDPSGPFFTKPFRQSDTHFLLISWVLNSLRSENIHISVRRTPLLPSNDSPNLLAVQIGDLESVPVSAIKKHQPAFPIDWTFFSQKSVLRQCLTKTFIDNSFSTLAGAGSTSLDRMDSISSEKRNPCTNSYILSVYSLFSDIAWSDMELGKEIGTSFINTLQTNPFAALALLQPPPIVIAPPEKHHTKSKNKPQDLLEQEATTSHDSSDDNKRVQRTHPTSSGLRSTSLSQTSDLNRSVNMRTLTISSVEGPVLIPSPSTHYQRVFARGFQSTFTTFLIMTGEAHPAVYETSLLTKIIIGLGNEILQLFEQKQQRQLILSQLNNFCVILIQTVHHHPHLAIRLVTSLFRPDGSCQMLTDPDSIYFLLLNSILPLRILFSCYYSFPALLGHPQAISPLSKTQSSLYCQPFNTTHPLLSFSPLHPKSYADHPFPSVSLDTDVSLFFFAIFPDWVRNTQLYSGLSKDDLTEILQHRNEIFTYPLHILSQSCKDVRPSQTKTTTTWLFEFFRRFFTDWFFFLEEMFIWADSVGMFKREIIQEPPRTTSSKAILSGLCPPVTKTPDTLFPFIPSLPFSDSTVKQVFFAFISFTFPHQTLSARSFSFQLLAAIVSLQPTPSPNPISPNSPASEWDYFFLDALLVSFDSLYLDEAIKSKKSGALEDSLVGDEEAYSFSDSDISFGSPSKSRHSSVHEMMSEKIRAQEEMEMEVPMSHKEWTRSHFDPNNPFFSGSVNSQTQESETLVLPSPLSFLVVNENKTGDQDKEFSEAQRTLLVFVLSVIKRNIERYERIVAEMNEPSLLSVLNSWDEPIKTTHPSQTFYFIGSSGFDQNETLAQISEGQKEGRQYKRRIQLLIDIFTLFACPEEEGHISPTQMEAVLVNHFESVPIERIRHFCILAHVDHGKTTLTDMLISSNGVISQKTAGSIRYMDCRADEQERCITMKSASIAVLYKDTEVPDSLTYLTNIIDSPGHVDFSSEVSAAVRLSDGAIVVVDAVEGVCVQTHAVLRQAYHEGLPCILFINKIDRLCLELKLSPEEASTQLVKIVEECNVIVASLLRESTYVSSTITELATHADSGMEGVKEQETTQPTTDTAWELDDTLEENTYFQPTKGNVFFGSFIDGWAFTLPGMSKYYERKLKAYSKTTKTFSFAPVMWGDFYLRASKKKIVSAAHATEKEKSTGRTVFAQWCLSPIWEVYDAVNQADTSKLKKICSALNIQPNPKDIPRWLQPALLDKPVSGSIQQPNQESFRPLHRTLLSLWLPLVHNLMNNVISLLPSPIEAQKSRIRSIWPLNSIIFPNRDADFTEALSLQVEEDGKSKESSPSENQKLEVFNSTVAKQLDILSGVARCRPDEPTVAYISKLFVCDRDVTFLPSYVAQQPTKSRSQLLNERIARPQVSAPSTEVTLPSEGVPLHTPLSSRPPATSDDLNTSDDEADAEEEHDEHFIAFTRVFSGSLTVGDTLFLINHSFSPSSNHQPPFHFNTFPVTIGQLFLLMGKSMIPVTTVRAGCICGIAGIGSFVHKTATLSSSPFCPVLFPPSVTYHPRTTPFFSAHPSLTLTSQTSSQIPISLNKIHAHSSFQSPLASKPIFKVAVTVRNIAHLIQLERGLVLLHNADPSVEVTGVDPRREEAILASFQKRINKGASNLTTELGNLAKMERVFGEVTEDSQDTSTETNESGTYMIACSGEVHLVQCIDDLRDRYALIDDIVVSDPIVAFRETIVDAPLIIRERKEEADAGNRPCFYSIPLESIDSRLFDHLQPSVILPPNMILSKELSGHYMCPFMPSLHFGGQKGFTVPVPPMFLPPTNPLYAKESLPQGSLVRTPRIITKLTSNKKIMVCVWAACIPWSAVEEIEKWQEVDEITDNEEVLEKIGKELIGVEEDDTIKKRRKDEIGLKREKKKDGVEEEIDPEELERIQRSKHRKFWKSELGNVWALGSHRNIANLLVSHCQMDSQPTLDQPAPSTAPTSVFSAPSIFPQSVCQKLCGNEAKISNTMLPSESAQTGIYPFHLTPSLYSSIQSGFHLACRQGPLCEEPMMGMVVCLEGIWTTEKGLSVRDNLTPEELAQVTDPAKQAGLMFDMYGPLTGQLMVTMRDACREALLACSQRIVEPYLKCTVQTTEEQLGAVYTILSKRRARFTNDELRDGTVQEFIIQSQISAASCLMSLDTKEEPTDKKVERGYWNQTVGKAEAATQRGSKARQTREADRENADILTNESSALFSQSLASALHSSTSGVAQVTEMTFDHFEVLQVDPNKVLSEKEREDDGEGMFLRAPNIARDLIVAVRRRKGLRVREKIVEHAEKQKFLADAS</sequence>
<dbReference type="PRINTS" id="PR00315">
    <property type="entry name" value="ELONGATNFCT"/>
</dbReference>
<dbReference type="Gene3D" id="3.30.70.870">
    <property type="entry name" value="Elongation Factor G (Translational Gtpase), domain 3"/>
    <property type="match status" value="1"/>
</dbReference>
<evidence type="ECO:0000313" key="4">
    <source>
        <dbReference type="EMBL" id="KAK2962649.1"/>
    </source>
</evidence>
<evidence type="ECO:0000256" key="1">
    <source>
        <dbReference type="SAM" id="MobiDB-lite"/>
    </source>
</evidence>
<feature type="region of interest" description="Disordered" evidence="1">
    <location>
        <begin position="2840"/>
        <end position="2872"/>
    </location>
</feature>
<keyword evidence="4" id="KW-0251">Elongation factor</keyword>
<feature type="region of interest" description="Disordered" evidence="1">
    <location>
        <begin position="454"/>
        <end position="482"/>
    </location>
</feature>
<dbReference type="InterPro" id="IPR001394">
    <property type="entry name" value="Peptidase_C19_UCH"/>
</dbReference>
<dbReference type="InterPro" id="IPR020568">
    <property type="entry name" value="Ribosomal_Su5_D2-typ_SF"/>
</dbReference>
<dbReference type="InterPro" id="IPR014721">
    <property type="entry name" value="Ribsml_uS5_D2-typ_fold_subgr"/>
</dbReference>
<dbReference type="InterPro" id="IPR018200">
    <property type="entry name" value="USP_CS"/>
</dbReference>
<feature type="region of interest" description="Disordered" evidence="1">
    <location>
        <begin position="274"/>
        <end position="293"/>
    </location>
</feature>
<feature type="region of interest" description="Disordered" evidence="1">
    <location>
        <begin position="3243"/>
        <end position="3298"/>
    </location>
</feature>
<accession>A0ABQ9YFZ2</accession>
<dbReference type="Gene3D" id="3.30.230.10">
    <property type="match status" value="1"/>
</dbReference>
<feature type="compositionally biased region" description="Polar residues" evidence="1">
    <location>
        <begin position="454"/>
        <end position="480"/>
    </location>
</feature>
<gene>
    <name evidence="4" type="ORF">BLNAU_2482</name>
</gene>
<dbReference type="Proteomes" id="UP001281761">
    <property type="component" value="Unassembled WGS sequence"/>
</dbReference>
<name>A0ABQ9YFZ2_9EUKA</name>
<dbReference type="PANTHER" id="PTHR42908">
    <property type="entry name" value="TRANSLATION ELONGATION FACTOR-RELATED"/>
    <property type="match status" value="1"/>
</dbReference>